<evidence type="ECO:0000313" key="2">
    <source>
        <dbReference type="EMBL" id="OMI08964.1"/>
    </source>
</evidence>
<keyword evidence="1" id="KW-1133">Transmembrane helix</keyword>
<evidence type="ECO:0008006" key="4">
    <source>
        <dbReference type="Google" id="ProtNLM"/>
    </source>
</evidence>
<feature type="transmembrane region" description="Helical" evidence="1">
    <location>
        <begin position="32"/>
        <end position="50"/>
    </location>
</feature>
<dbReference type="InterPro" id="IPR025434">
    <property type="entry name" value="YesK-like"/>
</dbReference>
<dbReference type="EMBL" id="MTJL01000005">
    <property type="protein sequence ID" value="OMI08964.1"/>
    <property type="molecule type" value="Genomic_DNA"/>
</dbReference>
<feature type="transmembrane region" description="Helical" evidence="1">
    <location>
        <begin position="57"/>
        <end position="79"/>
    </location>
</feature>
<dbReference type="RefSeq" id="WP_076759132.1">
    <property type="nucleotide sequence ID" value="NZ_JARMDZ010000012.1"/>
</dbReference>
<accession>A0A1R1QWG6</accession>
<protein>
    <recommendedName>
        <fullName evidence="4">YesK-like protein</fullName>
    </recommendedName>
</protein>
<evidence type="ECO:0000256" key="1">
    <source>
        <dbReference type="SAM" id="Phobius"/>
    </source>
</evidence>
<accession>A0A1R1S120</accession>
<dbReference type="Proteomes" id="UP000187367">
    <property type="component" value="Unassembled WGS sequence"/>
</dbReference>
<keyword evidence="1" id="KW-0812">Transmembrane</keyword>
<organism evidence="2 3">
    <name type="scientific">Bacillus swezeyi</name>
    <dbReference type="NCBI Taxonomy" id="1925020"/>
    <lineage>
        <taxon>Bacteria</taxon>
        <taxon>Bacillati</taxon>
        <taxon>Bacillota</taxon>
        <taxon>Bacilli</taxon>
        <taxon>Bacillales</taxon>
        <taxon>Bacillaceae</taxon>
        <taxon>Bacillus</taxon>
    </lineage>
</organism>
<evidence type="ECO:0000313" key="3">
    <source>
        <dbReference type="Proteomes" id="UP000187367"/>
    </source>
</evidence>
<keyword evidence="1" id="KW-0472">Membrane</keyword>
<keyword evidence="3" id="KW-1185">Reference proteome</keyword>
<proteinExistence type="predicted"/>
<reference evidence="2 3" key="1">
    <citation type="submission" date="2017-01" db="EMBL/GenBank/DDBJ databases">
        <title>Bacillus phylogenomics.</title>
        <authorList>
            <person name="Dunlap C."/>
        </authorList>
    </citation>
    <scope>NUCLEOTIDE SEQUENCE [LARGE SCALE GENOMIC DNA]</scope>
    <source>
        <strain evidence="2 3">NRRL B-41282</strain>
    </source>
</reference>
<comment type="caution">
    <text evidence="2">The sequence shown here is derived from an EMBL/GenBank/DDBJ whole genome shotgun (WGS) entry which is preliminary data.</text>
</comment>
<gene>
    <name evidence="2" type="ORF">BW143_02625</name>
</gene>
<dbReference type="AlphaFoldDB" id="A0A1R1QWG6"/>
<dbReference type="Pfam" id="PF14150">
    <property type="entry name" value="YesK"/>
    <property type="match status" value="1"/>
</dbReference>
<sequence>MEFWLVTICLTVACMGISFIFGKKRSALQFGIPALLMMLSVVVIIASFAVGRWNGMILGGAGLSLLLASTFSLIMLSLFRMIKG</sequence>
<name>A0A1R1QWG6_9BACI</name>